<keyword evidence="3" id="KW-1185">Reference proteome</keyword>
<reference evidence="2 3" key="1">
    <citation type="submission" date="2023-01" db="EMBL/GenBank/DDBJ databases">
        <authorList>
            <person name="Kreplak J."/>
        </authorList>
    </citation>
    <scope>NUCLEOTIDE SEQUENCE [LARGE SCALE GENOMIC DNA]</scope>
</reference>
<keyword evidence="1" id="KW-0472">Membrane</keyword>
<dbReference type="EMBL" id="OX451740">
    <property type="protein sequence ID" value="CAI8613863.1"/>
    <property type="molecule type" value="Genomic_DNA"/>
</dbReference>
<gene>
    <name evidence="2" type="ORF">VFH_V101360</name>
</gene>
<keyword evidence="1" id="KW-0812">Transmembrane</keyword>
<evidence type="ECO:0000313" key="3">
    <source>
        <dbReference type="Proteomes" id="UP001157006"/>
    </source>
</evidence>
<dbReference type="AlphaFoldDB" id="A0AAV1AXH5"/>
<proteinExistence type="predicted"/>
<organism evidence="2 3">
    <name type="scientific">Vicia faba</name>
    <name type="common">Broad bean</name>
    <name type="synonym">Faba vulgaris</name>
    <dbReference type="NCBI Taxonomy" id="3906"/>
    <lineage>
        <taxon>Eukaryota</taxon>
        <taxon>Viridiplantae</taxon>
        <taxon>Streptophyta</taxon>
        <taxon>Embryophyta</taxon>
        <taxon>Tracheophyta</taxon>
        <taxon>Spermatophyta</taxon>
        <taxon>Magnoliopsida</taxon>
        <taxon>eudicotyledons</taxon>
        <taxon>Gunneridae</taxon>
        <taxon>Pentapetalae</taxon>
        <taxon>rosids</taxon>
        <taxon>fabids</taxon>
        <taxon>Fabales</taxon>
        <taxon>Fabaceae</taxon>
        <taxon>Papilionoideae</taxon>
        <taxon>50 kb inversion clade</taxon>
        <taxon>NPAAA clade</taxon>
        <taxon>Hologalegina</taxon>
        <taxon>IRL clade</taxon>
        <taxon>Fabeae</taxon>
        <taxon>Vicia</taxon>
    </lineage>
</organism>
<keyword evidence="1" id="KW-1133">Transmembrane helix</keyword>
<sequence length="143" mass="16730">MTIFHFTKQKLIKLSTLSTSSKTQSPPTTTGAPITSRFQRSFFGETPLRLTLYLHWSALPLIFLQFRSSPLPLHQFQFLKLQEILELLRKISDICCRVCCIRICFICLVHIQIIIVVNIVNIVFCRFLEIMRSKKREIKRVCT</sequence>
<name>A0AAV1AXH5_VICFA</name>
<evidence type="ECO:0008006" key="4">
    <source>
        <dbReference type="Google" id="ProtNLM"/>
    </source>
</evidence>
<evidence type="ECO:0000256" key="1">
    <source>
        <dbReference type="SAM" id="Phobius"/>
    </source>
</evidence>
<protein>
    <recommendedName>
        <fullName evidence="4">Transmembrane protein</fullName>
    </recommendedName>
</protein>
<feature type="transmembrane region" description="Helical" evidence="1">
    <location>
        <begin position="108"/>
        <end position="128"/>
    </location>
</feature>
<evidence type="ECO:0000313" key="2">
    <source>
        <dbReference type="EMBL" id="CAI8613863.1"/>
    </source>
</evidence>
<dbReference type="Proteomes" id="UP001157006">
    <property type="component" value="Chromosome 5"/>
</dbReference>
<accession>A0AAV1AXH5</accession>